<name>A0ABS4VAX5_9ACTN</name>
<reference evidence="2 3" key="1">
    <citation type="submission" date="2021-03" db="EMBL/GenBank/DDBJ databases">
        <title>Sequencing the genomes of 1000 actinobacteria strains.</title>
        <authorList>
            <person name="Klenk H.-P."/>
        </authorList>
    </citation>
    <scope>NUCLEOTIDE SEQUENCE [LARGE SCALE GENOMIC DNA]</scope>
    <source>
        <strain evidence="2 3">DSM 40843</strain>
    </source>
</reference>
<organism evidence="2 3">
    <name type="scientific">Streptomyces clavifer</name>
    <dbReference type="NCBI Taxonomy" id="68188"/>
    <lineage>
        <taxon>Bacteria</taxon>
        <taxon>Bacillati</taxon>
        <taxon>Actinomycetota</taxon>
        <taxon>Actinomycetes</taxon>
        <taxon>Kitasatosporales</taxon>
        <taxon>Streptomycetaceae</taxon>
        <taxon>Streptomyces</taxon>
    </lineage>
</organism>
<accession>A0ABS4VAX5</accession>
<evidence type="ECO:0000313" key="3">
    <source>
        <dbReference type="Proteomes" id="UP001519311"/>
    </source>
</evidence>
<keyword evidence="3" id="KW-1185">Reference proteome</keyword>
<feature type="compositionally biased region" description="Polar residues" evidence="1">
    <location>
        <begin position="8"/>
        <end position="18"/>
    </location>
</feature>
<comment type="caution">
    <text evidence="2">The sequence shown here is derived from an EMBL/GenBank/DDBJ whole genome shotgun (WGS) entry which is preliminary data.</text>
</comment>
<evidence type="ECO:0000313" key="2">
    <source>
        <dbReference type="EMBL" id="MBP2361070.1"/>
    </source>
</evidence>
<sequence>MNAASPASPVTHTTTISCCRSGANDKEAA</sequence>
<feature type="region of interest" description="Disordered" evidence="1">
    <location>
        <begin position="1"/>
        <end position="29"/>
    </location>
</feature>
<dbReference type="EMBL" id="JAGINS010000001">
    <property type="protein sequence ID" value="MBP2361070.1"/>
    <property type="molecule type" value="Genomic_DNA"/>
</dbReference>
<evidence type="ECO:0000256" key="1">
    <source>
        <dbReference type="SAM" id="MobiDB-lite"/>
    </source>
</evidence>
<proteinExistence type="predicted"/>
<gene>
    <name evidence="2" type="ORF">JOF59_003470</name>
</gene>
<protein>
    <submittedName>
        <fullName evidence="2">Uncharacterized protein</fullName>
    </submittedName>
</protein>
<dbReference type="Proteomes" id="UP001519311">
    <property type="component" value="Unassembled WGS sequence"/>
</dbReference>